<evidence type="ECO:0000259" key="2">
    <source>
        <dbReference type="PROSITE" id="PS51504"/>
    </source>
</evidence>
<dbReference type="GO" id="GO:0000786">
    <property type="term" value="C:nucleosome"/>
    <property type="evidence" value="ECO:0007669"/>
    <property type="project" value="InterPro"/>
</dbReference>
<dbReference type="InterPro" id="IPR036390">
    <property type="entry name" value="WH_DNA-bd_sf"/>
</dbReference>
<dbReference type="GO" id="GO:0006334">
    <property type="term" value="P:nucleosome assembly"/>
    <property type="evidence" value="ECO:0007669"/>
    <property type="project" value="InterPro"/>
</dbReference>
<feature type="region of interest" description="Disordered" evidence="1">
    <location>
        <begin position="75"/>
        <end position="133"/>
    </location>
</feature>
<sequence>MTVKSGKKSAAHPNYSVMIKQALTTCKGFQKMSRQAVLSFIKQNFGVENKAALNKALKALVDAGTVSQAKASYKLAAGSRAADKNPASAKKSKPKAHKKKAPAKKPSTKKATTKKAARRLAAPTTKKVAASKK</sequence>
<reference evidence="3 4" key="1">
    <citation type="submission" date="2008-07" db="EMBL/GenBank/DDBJ databases">
        <authorList>
            <person name="El-Sayed N."/>
            <person name="Caler E."/>
            <person name="Inman J."/>
            <person name="Amedeo P."/>
            <person name="Hass B."/>
            <person name="Wortman J."/>
        </authorList>
    </citation>
    <scope>NUCLEOTIDE SEQUENCE [LARGE SCALE GENOMIC DNA]</scope>
    <source>
        <strain evidence="4">ATCC 50983 / TXsc</strain>
    </source>
</reference>
<dbReference type="PROSITE" id="PS51504">
    <property type="entry name" value="H15"/>
    <property type="match status" value="1"/>
</dbReference>
<feature type="compositionally biased region" description="Basic residues" evidence="1">
    <location>
        <begin position="90"/>
        <end position="118"/>
    </location>
</feature>
<proteinExistence type="predicted"/>
<feature type="non-terminal residue" evidence="3">
    <location>
        <position position="133"/>
    </location>
</feature>
<dbReference type="SUPFAM" id="SSF46785">
    <property type="entry name" value="Winged helix' DNA-binding domain"/>
    <property type="match status" value="1"/>
</dbReference>
<evidence type="ECO:0000313" key="4">
    <source>
        <dbReference type="Proteomes" id="UP000007800"/>
    </source>
</evidence>
<dbReference type="SMART" id="SM00526">
    <property type="entry name" value="H15"/>
    <property type="match status" value="1"/>
</dbReference>
<protein>
    <submittedName>
        <fullName evidence="3">Histone H1-delta, putative</fullName>
    </submittedName>
</protein>
<dbReference type="AlphaFoldDB" id="C5LE03"/>
<evidence type="ECO:0000256" key="1">
    <source>
        <dbReference type="SAM" id="MobiDB-lite"/>
    </source>
</evidence>
<dbReference type="GeneID" id="9050577"/>
<dbReference type="InParanoid" id="C5LE03"/>
<evidence type="ECO:0000313" key="3">
    <source>
        <dbReference type="EMBL" id="EER05041.1"/>
    </source>
</evidence>
<dbReference type="Proteomes" id="UP000007800">
    <property type="component" value="Unassembled WGS sequence"/>
</dbReference>
<dbReference type="Gene3D" id="1.10.10.10">
    <property type="entry name" value="Winged helix-like DNA-binding domain superfamily/Winged helix DNA-binding domain"/>
    <property type="match status" value="1"/>
</dbReference>
<accession>C5LE03</accession>
<dbReference type="OrthoDB" id="445717at2759"/>
<keyword evidence="4" id="KW-1185">Reference proteome</keyword>
<feature type="domain" description="H15" evidence="2">
    <location>
        <begin position="11"/>
        <end position="77"/>
    </location>
</feature>
<dbReference type="EMBL" id="GG681083">
    <property type="protein sequence ID" value="EER05041.1"/>
    <property type="molecule type" value="Genomic_DNA"/>
</dbReference>
<organism evidence="4">
    <name type="scientific">Perkinsus marinus (strain ATCC 50983 / TXsc)</name>
    <dbReference type="NCBI Taxonomy" id="423536"/>
    <lineage>
        <taxon>Eukaryota</taxon>
        <taxon>Sar</taxon>
        <taxon>Alveolata</taxon>
        <taxon>Perkinsozoa</taxon>
        <taxon>Perkinsea</taxon>
        <taxon>Perkinsida</taxon>
        <taxon>Perkinsidae</taxon>
        <taxon>Perkinsus</taxon>
    </lineage>
</organism>
<dbReference type="RefSeq" id="XP_002773225.1">
    <property type="nucleotide sequence ID" value="XM_002773179.1"/>
</dbReference>
<dbReference type="Pfam" id="PF00538">
    <property type="entry name" value="Linker_histone"/>
    <property type="match status" value="1"/>
</dbReference>
<gene>
    <name evidence="3" type="ORF">Pmar_PMAR003989</name>
</gene>
<dbReference type="InterPro" id="IPR005818">
    <property type="entry name" value="Histone_H1/H5_H15"/>
</dbReference>
<dbReference type="InterPro" id="IPR036388">
    <property type="entry name" value="WH-like_DNA-bd_sf"/>
</dbReference>
<name>C5LE03_PERM5</name>
<dbReference type="GO" id="GO:0003677">
    <property type="term" value="F:DNA binding"/>
    <property type="evidence" value="ECO:0007669"/>
    <property type="project" value="InterPro"/>
</dbReference>